<evidence type="ECO:0000313" key="1">
    <source>
        <dbReference type="EMBL" id="PPK30603.1"/>
    </source>
</evidence>
<dbReference type="Pfam" id="PF22599">
    <property type="entry name" value="SecDF_P1_head"/>
    <property type="match status" value="1"/>
</dbReference>
<organism evidence="1 2">
    <name type="scientific">Legionella pneumophila</name>
    <dbReference type="NCBI Taxonomy" id="446"/>
    <lineage>
        <taxon>Bacteria</taxon>
        <taxon>Pseudomonadati</taxon>
        <taxon>Pseudomonadota</taxon>
        <taxon>Gammaproteobacteria</taxon>
        <taxon>Legionellales</taxon>
        <taxon>Legionellaceae</taxon>
        <taxon>Legionella</taxon>
    </lineage>
</organism>
<protein>
    <submittedName>
        <fullName evidence="1">Preprotein translocase subunit SecD</fullName>
    </submittedName>
</protein>
<gene>
    <name evidence="1" type="ORF">C3928_07505</name>
</gene>
<reference evidence="1 2" key="1">
    <citation type="submission" date="2018-02" db="EMBL/GenBank/DDBJ databases">
        <title>Draft genome sequences of four Legionella pneumophila clinical strains isolated in Ontario.</title>
        <authorList>
            <person name="Fortuna A."/>
            <person name="Ramnarine R."/>
            <person name="Li A."/>
            <person name="Frantz C."/>
            <person name="Mallo G."/>
        </authorList>
    </citation>
    <scope>NUCLEOTIDE SEQUENCE [LARGE SCALE GENOMIC DNA]</scope>
    <source>
        <strain evidence="1 2">LG61</strain>
    </source>
</reference>
<dbReference type="OrthoDB" id="5654178at2"/>
<accession>A0A2S6EZJ0</accession>
<dbReference type="Proteomes" id="UP000239239">
    <property type="component" value="Unassembled WGS sequence"/>
</dbReference>
<comment type="caution">
    <text evidence="1">The sequence shown here is derived from an EMBL/GenBank/DDBJ whole genome shotgun (WGS) entry which is preliminary data.</text>
</comment>
<dbReference type="EMBL" id="PQWY01000011">
    <property type="protein sequence ID" value="PPK30603.1"/>
    <property type="molecule type" value="Genomic_DNA"/>
</dbReference>
<evidence type="ECO:0000313" key="2">
    <source>
        <dbReference type="Proteomes" id="UP000239239"/>
    </source>
</evidence>
<name>A0A2S6EZJ0_LEGPN</name>
<dbReference type="RefSeq" id="WP_027226991.1">
    <property type="nucleotide sequence ID" value="NZ_CP017601.1"/>
</dbReference>
<dbReference type="InterPro" id="IPR054384">
    <property type="entry name" value="SecDF_P1_head"/>
</dbReference>
<sequence>MNIFIKVITALIGVFFLPSVMASGTTTTDIGVSKDVSSLVFQVIQNQMVLDRSTVESASIVLPENSADSYGVHIKLKTIAATKFGQMTENGIGKQGSFILNGIVISNPIIRSRIEDEFIVTGFTKKQANQFIESMTSKND</sequence>
<dbReference type="Gene3D" id="3.30.1360.200">
    <property type="match status" value="1"/>
</dbReference>
<proteinExistence type="predicted"/>
<dbReference type="AlphaFoldDB" id="A0A2S6EZJ0"/>